<sequence>MRRLMPGTRALRTFEAAARHLNFTRAGSELGLTPAAVSYQIKEIEDQLGLVLFSRTSRSIQLTPAGTVLLDAVSDALDGLQRAVGRAHRMARGTAQLRVTLGARFATNWLLPRLPSFQAANPGLDLSLDITDTLRDFDTDDIDIAIRFGAGAYPNTQSDRLFDSVVVPVCSPALLAAGLSLKTPQDLIGQTLCHVDCKVDGKTWPNWAMWMAAAGVTDFDDSRCVAFADSSHVVQAVYDGDAVGLVELPMIARELAQGRLVRLFDLSLNLAPEYAYHLVHAADSNHDPRIAAFRAWMLAEINALNQYGPTPNTRSD</sequence>
<dbReference type="PRINTS" id="PR00039">
    <property type="entry name" value="HTHLYSR"/>
</dbReference>
<dbReference type="FunFam" id="1.10.10.10:FF:000001">
    <property type="entry name" value="LysR family transcriptional regulator"/>
    <property type="match status" value="1"/>
</dbReference>
<gene>
    <name evidence="6" type="primary">gcvA</name>
    <name evidence="6" type="ORF">FXN63_13675</name>
</gene>
<dbReference type="AlphaFoldDB" id="A0A5C0AZC7"/>
<dbReference type="Proteomes" id="UP000325161">
    <property type="component" value="Chromosome"/>
</dbReference>
<dbReference type="SUPFAM" id="SSF53850">
    <property type="entry name" value="Periplasmic binding protein-like II"/>
    <property type="match status" value="1"/>
</dbReference>
<keyword evidence="2" id="KW-0805">Transcription regulation</keyword>
<reference evidence="6 7" key="1">
    <citation type="submission" date="2019-08" db="EMBL/GenBank/DDBJ databases">
        <title>Amphibian skin-associated Pigmentiphaga: genome sequence and occurrence across geography and hosts.</title>
        <authorList>
            <person name="Bletz M.C."/>
            <person name="Bunk B."/>
            <person name="Sproeer C."/>
            <person name="Biwer P."/>
            <person name="Reiter S."/>
            <person name="Rabemananjara F.C.E."/>
            <person name="Schulz S."/>
            <person name="Overmann J."/>
            <person name="Vences M."/>
        </authorList>
    </citation>
    <scope>NUCLEOTIDE SEQUENCE [LARGE SCALE GENOMIC DNA]</scope>
    <source>
        <strain evidence="6 7">Mada1488</strain>
    </source>
</reference>
<dbReference type="GO" id="GO:0006351">
    <property type="term" value="P:DNA-templated transcription"/>
    <property type="evidence" value="ECO:0007669"/>
    <property type="project" value="TreeGrafter"/>
</dbReference>
<evidence type="ECO:0000313" key="7">
    <source>
        <dbReference type="Proteomes" id="UP000325161"/>
    </source>
</evidence>
<name>A0A5C0AZC7_9BURK</name>
<dbReference type="PANTHER" id="PTHR30537:SF74">
    <property type="entry name" value="HTH-TYPE TRANSCRIPTIONAL REGULATOR TRPI"/>
    <property type="match status" value="1"/>
</dbReference>
<dbReference type="InterPro" id="IPR036390">
    <property type="entry name" value="WH_DNA-bd_sf"/>
</dbReference>
<dbReference type="PANTHER" id="PTHR30537">
    <property type="entry name" value="HTH-TYPE TRANSCRIPTIONAL REGULATOR"/>
    <property type="match status" value="1"/>
</dbReference>
<dbReference type="Pfam" id="PF00126">
    <property type="entry name" value="HTH_1"/>
    <property type="match status" value="1"/>
</dbReference>
<dbReference type="EMBL" id="CP043046">
    <property type="protein sequence ID" value="QEI06763.1"/>
    <property type="molecule type" value="Genomic_DNA"/>
</dbReference>
<dbReference type="Pfam" id="PF03466">
    <property type="entry name" value="LysR_substrate"/>
    <property type="match status" value="1"/>
</dbReference>
<dbReference type="KEGG" id="pacr:FXN63_13675"/>
<protein>
    <submittedName>
        <fullName evidence="6">Transcriptional regulator GcvA</fullName>
    </submittedName>
</protein>
<dbReference type="Gene3D" id="1.10.10.10">
    <property type="entry name" value="Winged helix-like DNA-binding domain superfamily/Winged helix DNA-binding domain"/>
    <property type="match status" value="1"/>
</dbReference>
<dbReference type="SUPFAM" id="SSF46785">
    <property type="entry name" value="Winged helix' DNA-binding domain"/>
    <property type="match status" value="1"/>
</dbReference>
<dbReference type="GO" id="GO:0003700">
    <property type="term" value="F:DNA-binding transcription factor activity"/>
    <property type="evidence" value="ECO:0007669"/>
    <property type="project" value="InterPro"/>
</dbReference>
<comment type="similarity">
    <text evidence="1">Belongs to the LysR transcriptional regulatory family.</text>
</comment>
<dbReference type="GO" id="GO:0043565">
    <property type="term" value="F:sequence-specific DNA binding"/>
    <property type="evidence" value="ECO:0007669"/>
    <property type="project" value="TreeGrafter"/>
</dbReference>
<dbReference type="InterPro" id="IPR058163">
    <property type="entry name" value="LysR-type_TF_proteobact-type"/>
</dbReference>
<evidence type="ECO:0000256" key="2">
    <source>
        <dbReference type="ARBA" id="ARBA00023015"/>
    </source>
</evidence>
<dbReference type="OrthoDB" id="8591238at2"/>
<proteinExistence type="inferred from homology"/>
<accession>A0A5C0AZC7</accession>
<organism evidence="6 7">
    <name type="scientific">Pigmentiphaga aceris</name>
    <dbReference type="NCBI Taxonomy" id="1940612"/>
    <lineage>
        <taxon>Bacteria</taxon>
        <taxon>Pseudomonadati</taxon>
        <taxon>Pseudomonadota</taxon>
        <taxon>Betaproteobacteria</taxon>
        <taxon>Burkholderiales</taxon>
        <taxon>Alcaligenaceae</taxon>
        <taxon>Pigmentiphaga</taxon>
    </lineage>
</organism>
<keyword evidence="7" id="KW-1185">Reference proteome</keyword>
<dbReference type="CDD" id="cd08432">
    <property type="entry name" value="PBP2_GcdR_TrpI_HvrB_AmpR_like"/>
    <property type="match status" value="1"/>
</dbReference>
<dbReference type="InterPro" id="IPR005119">
    <property type="entry name" value="LysR_subst-bd"/>
</dbReference>
<evidence type="ECO:0000259" key="5">
    <source>
        <dbReference type="PROSITE" id="PS50931"/>
    </source>
</evidence>
<evidence type="ECO:0000256" key="3">
    <source>
        <dbReference type="ARBA" id="ARBA00023125"/>
    </source>
</evidence>
<evidence type="ECO:0000313" key="6">
    <source>
        <dbReference type="EMBL" id="QEI06763.1"/>
    </source>
</evidence>
<dbReference type="RefSeq" id="WP_148815697.1">
    <property type="nucleotide sequence ID" value="NZ_CP043046.1"/>
</dbReference>
<dbReference type="PROSITE" id="PS50931">
    <property type="entry name" value="HTH_LYSR"/>
    <property type="match status" value="1"/>
</dbReference>
<keyword evidence="3" id="KW-0238">DNA-binding</keyword>
<feature type="domain" description="HTH lysR-type" evidence="5">
    <location>
        <begin position="6"/>
        <end position="63"/>
    </location>
</feature>
<evidence type="ECO:0000256" key="1">
    <source>
        <dbReference type="ARBA" id="ARBA00009437"/>
    </source>
</evidence>
<dbReference type="Gene3D" id="3.40.190.10">
    <property type="entry name" value="Periplasmic binding protein-like II"/>
    <property type="match status" value="2"/>
</dbReference>
<dbReference type="InterPro" id="IPR000847">
    <property type="entry name" value="LysR_HTH_N"/>
</dbReference>
<dbReference type="NCBIfam" id="NF008352">
    <property type="entry name" value="PRK11139.1"/>
    <property type="match status" value="1"/>
</dbReference>
<dbReference type="InterPro" id="IPR036388">
    <property type="entry name" value="WH-like_DNA-bd_sf"/>
</dbReference>
<evidence type="ECO:0000256" key="4">
    <source>
        <dbReference type="ARBA" id="ARBA00023163"/>
    </source>
</evidence>
<keyword evidence="4" id="KW-0804">Transcription</keyword>